<keyword evidence="1" id="KW-0472">Membrane</keyword>
<sequence>MEYVIQNGIEVAGCLSLYDVARTMATVDLTSSGYISLQDIPAKTYVYVERFLLDASLGELRLNDDNGRLKTLDDVKDFISFFRILLSALCTSIAVNAVVFGL</sequence>
<evidence type="ECO:0000313" key="3">
    <source>
        <dbReference type="Proteomes" id="UP000634011"/>
    </source>
</evidence>
<dbReference type="AlphaFoldDB" id="A0A923HFS2"/>
<accession>A0A923HFS2</accession>
<dbReference type="Proteomes" id="UP000634011">
    <property type="component" value="Unassembled WGS sequence"/>
</dbReference>
<reference evidence="2" key="1">
    <citation type="submission" date="2020-08" db="EMBL/GenBank/DDBJ databases">
        <title>Novel species isolated from subtropical streams in China.</title>
        <authorList>
            <person name="Lu H."/>
        </authorList>
    </citation>
    <scope>NUCLEOTIDE SEQUENCE</scope>
    <source>
        <strain evidence="2">KACC 12607</strain>
    </source>
</reference>
<name>A0A923HFS2_9BURK</name>
<dbReference type="EMBL" id="JACOFV010000013">
    <property type="protein sequence ID" value="MBC3863221.1"/>
    <property type="molecule type" value="Genomic_DNA"/>
</dbReference>
<protein>
    <submittedName>
        <fullName evidence="2">Uncharacterized protein</fullName>
    </submittedName>
</protein>
<evidence type="ECO:0000313" key="2">
    <source>
        <dbReference type="EMBL" id="MBC3863221.1"/>
    </source>
</evidence>
<feature type="transmembrane region" description="Helical" evidence="1">
    <location>
        <begin position="78"/>
        <end position="100"/>
    </location>
</feature>
<evidence type="ECO:0000256" key="1">
    <source>
        <dbReference type="SAM" id="Phobius"/>
    </source>
</evidence>
<organism evidence="2 3">
    <name type="scientific">Undibacterium jejuense</name>
    <dbReference type="NCBI Taxonomy" id="1344949"/>
    <lineage>
        <taxon>Bacteria</taxon>
        <taxon>Pseudomonadati</taxon>
        <taxon>Pseudomonadota</taxon>
        <taxon>Betaproteobacteria</taxon>
        <taxon>Burkholderiales</taxon>
        <taxon>Oxalobacteraceae</taxon>
        <taxon>Undibacterium</taxon>
    </lineage>
</organism>
<keyword evidence="1" id="KW-0812">Transmembrane</keyword>
<comment type="caution">
    <text evidence="2">The sequence shown here is derived from an EMBL/GenBank/DDBJ whole genome shotgun (WGS) entry which is preliminary data.</text>
</comment>
<keyword evidence="1" id="KW-1133">Transmembrane helix</keyword>
<dbReference type="RefSeq" id="WP_186913166.1">
    <property type="nucleotide sequence ID" value="NZ_JACOFV010000013.1"/>
</dbReference>
<gene>
    <name evidence="2" type="ORF">H8K32_14030</name>
</gene>
<proteinExistence type="predicted"/>
<keyword evidence="3" id="KW-1185">Reference proteome</keyword>